<feature type="region of interest" description="Disordered" evidence="1">
    <location>
        <begin position="1"/>
        <end position="45"/>
    </location>
</feature>
<dbReference type="Proteomes" id="UP001194580">
    <property type="component" value="Unassembled WGS sequence"/>
</dbReference>
<feature type="region of interest" description="Disordered" evidence="1">
    <location>
        <begin position="143"/>
        <end position="230"/>
    </location>
</feature>
<dbReference type="InterPro" id="IPR000210">
    <property type="entry name" value="BTB/POZ_dom"/>
</dbReference>
<dbReference type="EMBL" id="JAAAIL010000004">
    <property type="protein sequence ID" value="KAG0281878.1"/>
    <property type="molecule type" value="Genomic_DNA"/>
</dbReference>
<feature type="compositionally biased region" description="Low complexity" evidence="1">
    <location>
        <begin position="376"/>
        <end position="396"/>
    </location>
</feature>
<feature type="compositionally biased region" description="Polar residues" evidence="1">
    <location>
        <begin position="203"/>
        <end position="217"/>
    </location>
</feature>
<proteinExistence type="predicted"/>
<name>A0AAD4HBU0_9FUNG</name>
<feature type="region of interest" description="Disordered" evidence="1">
    <location>
        <begin position="255"/>
        <end position="302"/>
    </location>
</feature>
<feature type="compositionally biased region" description="Basic and acidic residues" evidence="1">
    <location>
        <begin position="151"/>
        <end position="168"/>
    </location>
</feature>
<feature type="domain" description="BTB" evidence="2">
    <location>
        <begin position="71"/>
        <end position="151"/>
    </location>
</feature>
<dbReference type="Gene3D" id="3.30.710.10">
    <property type="entry name" value="Potassium Channel Kv1.1, Chain A"/>
    <property type="match status" value="1"/>
</dbReference>
<feature type="region of interest" description="Disordered" evidence="1">
    <location>
        <begin position="368"/>
        <end position="396"/>
    </location>
</feature>
<organism evidence="3 4">
    <name type="scientific">Linnemannia exigua</name>
    <dbReference type="NCBI Taxonomy" id="604196"/>
    <lineage>
        <taxon>Eukaryota</taxon>
        <taxon>Fungi</taxon>
        <taxon>Fungi incertae sedis</taxon>
        <taxon>Mucoromycota</taxon>
        <taxon>Mortierellomycotina</taxon>
        <taxon>Mortierellomycetes</taxon>
        <taxon>Mortierellales</taxon>
        <taxon>Mortierellaceae</taxon>
        <taxon>Linnemannia</taxon>
    </lineage>
</organism>
<accession>A0AAD4HBU0</accession>
<evidence type="ECO:0000259" key="2">
    <source>
        <dbReference type="PROSITE" id="PS50097"/>
    </source>
</evidence>
<feature type="compositionally biased region" description="Basic and acidic residues" evidence="1">
    <location>
        <begin position="271"/>
        <end position="282"/>
    </location>
</feature>
<gene>
    <name evidence="3" type="ORF">BGZ95_007936</name>
</gene>
<dbReference type="PROSITE" id="PS50097">
    <property type="entry name" value="BTB"/>
    <property type="match status" value="1"/>
</dbReference>
<dbReference type="SUPFAM" id="SSF54695">
    <property type="entry name" value="POZ domain"/>
    <property type="match status" value="1"/>
</dbReference>
<dbReference type="InterPro" id="IPR011333">
    <property type="entry name" value="SKP1/BTB/POZ_sf"/>
</dbReference>
<evidence type="ECO:0000256" key="1">
    <source>
        <dbReference type="SAM" id="MobiDB-lite"/>
    </source>
</evidence>
<comment type="caution">
    <text evidence="3">The sequence shown here is derived from an EMBL/GenBank/DDBJ whole genome shotgun (WGS) entry which is preliminary data.</text>
</comment>
<keyword evidence="4" id="KW-1185">Reference proteome</keyword>
<evidence type="ECO:0000313" key="4">
    <source>
        <dbReference type="Proteomes" id="UP001194580"/>
    </source>
</evidence>
<sequence length="396" mass="42884">MTMQSDPLDPIQVQQQTSDPLLMSIRDPRGTDTMSSSPGPEGQPPVTYMASLIAQQLLRVGESMFNRRADANCILKVGDDRYFVHVQMLASRSPTFRRIFDEMIAQEAWGKSADADISSEGGASYGQLDEDDELVSYNSDYSYQDSVNMSGEDHGLEWDGDESMRDDNSTTSTSQRLLHRRRRARSASQESALEDPSLLLSAMPNQLGSSDSTSNHRPSAPSPLSLPPEDAGALTIERLNAQVLQLHVRDDSTGQYEMKRGTCNESPGLVSEEKQDEGRSDEAAEISDGEDVRSTNSNGTDGLPELSVTFVDPKGTHFKELLYWNILHLNIVTSAVLELCMVFEATTAPELGLRGMALSVLCGSSASSPGASTIPSSNAETTISSSTATETDTGPT</sequence>
<dbReference type="AlphaFoldDB" id="A0AAD4HBU0"/>
<protein>
    <recommendedName>
        <fullName evidence="2">BTB domain-containing protein</fullName>
    </recommendedName>
</protein>
<evidence type="ECO:0000313" key="3">
    <source>
        <dbReference type="EMBL" id="KAG0281878.1"/>
    </source>
</evidence>
<reference evidence="3" key="1">
    <citation type="journal article" date="2020" name="Fungal Divers.">
        <title>Resolving the Mortierellaceae phylogeny through synthesis of multi-gene phylogenetics and phylogenomics.</title>
        <authorList>
            <person name="Vandepol N."/>
            <person name="Liber J."/>
            <person name="Desiro A."/>
            <person name="Na H."/>
            <person name="Kennedy M."/>
            <person name="Barry K."/>
            <person name="Grigoriev I.V."/>
            <person name="Miller A.N."/>
            <person name="O'Donnell K."/>
            <person name="Stajich J.E."/>
            <person name="Bonito G."/>
        </authorList>
    </citation>
    <scope>NUCLEOTIDE SEQUENCE</scope>
    <source>
        <strain evidence="3">NRRL 28262</strain>
    </source>
</reference>